<dbReference type="AlphaFoldDB" id="A0A7J6VID7"/>
<keyword evidence="2" id="KW-1185">Reference proteome</keyword>
<protein>
    <submittedName>
        <fullName evidence="1">Uncharacterized protein</fullName>
    </submittedName>
</protein>
<dbReference type="EMBL" id="JABWDY010031472">
    <property type="protein sequence ID" value="KAF5184876.1"/>
    <property type="molecule type" value="Genomic_DNA"/>
</dbReference>
<proteinExistence type="predicted"/>
<dbReference type="Proteomes" id="UP000554482">
    <property type="component" value="Unassembled WGS sequence"/>
</dbReference>
<organism evidence="1 2">
    <name type="scientific">Thalictrum thalictroides</name>
    <name type="common">Rue-anemone</name>
    <name type="synonym">Anemone thalictroides</name>
    <dbReference type="NCBI Taxonomy" id="46969"/>
    <lineage>
        <taxon>Eukaryota</taxon>
        <taxon>Viridiplantae</taxon>
        <taxon>Streptophyta</taxon>
        <taxon>Embryophyta</taxon>
        <taxon>Tracheophyta</taxon>
        <taxon>Spermatophyta</taxon>
        <taxon>Magnoliopsida</taxon>
        <taxon>Ranunculales</taxon>
        <taxon>Ranunculaceae</taxon>
        <taxon>Thalictroideae</taxon>
        <taxon>Thalictrum</taxon>
    </lineage>
</organism>
<comment type="caution">
    <text evidence="1">The sequence shown here is derived from an EMBL/GenBank/DDBJ whole genome shotgun (WGS) entry which is preliminary data.</text>
</comment>
<name>A0A7J6VID7_THATH</name>
<feature type="non-terminal residue" evidence="1">
    <location>
        <position position="1"/>
    </location>
</feature>
<reference evidence="1 2" key="1">
    <citation type="submission" date="2020-06" db="EMBL/GenBank/DDBJ databases">
        <title>Transcriptomic and genomic resources for Thalictrum thalictroides and T. hernandezii: Facilitating candidate gene discovery in an emerging model plant lineage.</title>
        <authorList>
            <person name="Arias T."/>
            <person name="Riano-Pachon D.M."/>
            <person name="Di Stilio V.S."/>
        </authorList>
    </citation>
    <scope>NUCLEOTIDE SEQUENCE [LARGE SCALE GENOMIC DNA]</scope>
    <source>
        <strain evidence="2">cv. WT478/WT964</strain>
        <tissue evidence="1">Leaves</tissue>
    </source>
</reference>
<evidence type="ECO:0000313" key="1">
    <source>
        <dbReference type="EMBL" id="KAF5184876.1"/>
    </source>
</evidence>
<gene>
    <name evidence="1" type="ORF">FRX31_025537</name>
</gene>
<sequence>QQQQLLHSRALPALISPWPCLDAHPQQKQKSIYYCQRTTQQHPFPVSCHGQGPKKSYSIV</sequence>
<accession>A0A7J6VID7</accession>
<evidence type="ECO:0000313" key="2">
    <source>
        <dbReference type="Proteomes" id="UP000554482"/>
    </source>
</evidence>